<comment type="miscellaneous">
    <text evidence="8">The a and c carboxylates of cobyrinate are activated for nucleophilic attack via formation of a phosphorylated intermediate by ATP. CbiA catalyzes first the amidation of the c-carboxylate, and then that of the a-carboxylate.</text>
</comment>
<evidence type="ECO:0000313" key="12">
    <source>
        <dbReference type="EMBL" id="OKY78440.1"/>
    </source>
</evidence>
<evidence type="ECO:0000256" key="9">
    <source>
        <dbReference type="SAM" id="MobiDB-lite"/>
    </source>
</evidence>
<feature type="active site" description="Nucleophile" evidence="8">
    <location>
        <position position="351"/>
    </location>
</feature>
<dbReference type="InterPro" id="IPR029062">
    <property type="entry name" value="Class_I_gatase-like"/>
</dbReference>
<keyword evidence="7 8" id="KW-0315">Glutamine amidotransferase</keyword>
<comment type="domain">
    <text evidence="8">Comprises of two domains. The C-terminal domain contains the binding site for glutamine and catalyzes the hydrolysis of this substrate to glutamate and ammonia. The N-terminal domain is anticipated to bind ATP and cobyrinate and catalyzes the ultimate synthesis of the diamide product. The ammonia produced via the glutaminase domain is probably translocated to the adjacent domain via a molecular tunnel, where it reacts with an activated intermediate.</text>
</comment>
<dbReference type="EC" id="6.3.5.11" evidence="8"/>
<dbReference type="CDD" id="cd05388">
    <property type="entry name" value="CobB_N"/>
    <property type="match status" value="1"/>
</dbReference>
<keyword evidence="13" id="KW-1185">Reference proteome</keyword>
<feature type="region of interest" description="Disordered" evidence="9">
    <location>
        <begin position="1"/>
        <end position="21"/>
    </location>
</feature>
<evidence type="ECO:0000313" key="13">
    <source>
        <dbReference type="Proteomes" id="UP000185744"/>
    </source>
</evidence>
<dbReference type="InterPro" id="IPR027417">
    <property type="entry name" value="P-loop_NTPase"/>
</dbReference>
<dbReference type="EMBL" id="MSDW01000001">
    <property type="protein sequence ID" value="OKY78440.1"/>
    <property type="molecule type" value="Genomic_DNA"/>
</dbReference>
<protein>
    <recommendedName>
        <fullName evidence="8">Cobyrinate a,c-diamide synthase</fullName>
        <ecNumber evidence="8">6.3.5.11</ecNumber>
    </recommendedName>
    <alternativeName>
        <fullName evidence="8">Cobyrinic acid a,c-diamide synthetase</fullName>
    </alternativeName>
</protein>
<organism evidence="12 13">
    <name type="scientific">Methanohalarchaeum thermophilum</name>
    <dbReference type="NCBI Taxonomy" id="1903181"/>
    <lineage>
        <taxon>Archaea</taxon>
        <taxon>Methanobacteriati</taxon>
        <taxon>Methanobacteriota</taxon>
        <taxon>Methanonatronarchaeia</taxon>
        <taxon>Methanonatronarchaeales</taxon>
        <taxon>Methanonatronarchaeaceae</taxon>
        <taxon>Candidatus Methanohalarchaeum</taxon>
    </lineage>
</organism>
<dbReference type="STRING" id="1903181.BTN85_0931"/>
<dbReference type="PROSITE" id="PS51274">
    <property type="entry name" value="GATASE_COBBQ"/>
    <property type="match status" value="1"/>
</dbReference>
<feature type="domain" description="CobB/CobQ-like glutamine amidotransferase" evidence="11">
    <location>
        <begin position="268"/>
        <end position="460"/>
    </location>
</feature>
<keyword evidence="5 8" id="KW-0067">ATP-binding</keyword>
<dbReference type="InterPro" id="IPR004484">
    <property type="entry name" value="CbiA/CobB_synth"/>
</dbReference>
<dbReference type="GO" id="GO:0009236">
    <property type="term" value="P:cobalamin biosynthetic process"/>
    <property type="evidence" value="ECO:0007669"/>
    <property type="project" value="UniProtKB-UniRule"/>
</dbReference>
<evidence type="ECO:0000256" key="3">
    <source>
        <dbReference type="ARBA" id="ARBA00022598"/>
    </source>
</evidence>
<dbReference type="InParanoid" id="A0A1Q6DVN6"/>
<evidence type="ECO:0000256" key="7">
    <source>
        <dbReference type="ARBA" id="ARBA00022962"/>
    </source>
</evidence>
<reference evidence="12" key="1">
    <citation type="submission" date="2016-12" db="EMBL/GenBank/DDBJ databases">
        <title>Discovery of methanogenic haloarchaea.</title>
        <authorList>
            <person name="Sorokin D.Y."/>
            <person name="Makarova K.S."/>
            <person name="Abbas B."/>
            <person name="Ferrer M."/>
            <person name="Golyshin P.N."/>
        </authorList>
    </citation>
    <scope>NUCLEOTIDE SEQUENCE [LARGE SCALE GENOMIC DNA]</scope>
    <source>
        <strain evidence="12">HMET1</strain>
    </source>
</reference>
<keyword evidence="4 8" id="KW-0547">Nucleotide-binding</keyword>
<dbReference type="InterPro" id="IPR011698">
    <property type="entry name" value="GATase_3"/>
</dbReference>
<evidence type="ECO:0000256" key="5">
    <source>
        <dbReference type="ARBA" id="ARBA00022840"/>
    </source>
</evidence>
<dbReference type="SUPFAM" id="SSF52540">
    <property type="entry name" value="P-loop containing nucleoside triphosphate hydrolases"/>
    <property type="match status" value="1"/>
</dbReference>
<dbReference type="AlphaFoldDB" id="A0A1Q6DVN6"/>
<dbReference type="UniPathway" id="UPA00148">
    <property type="reaction ID" value="UER00231"/>
</dbReference>
<dbReference type="NCBIfam" id="NF033195">
    <property type="entry name" value="F430_CfbB"/>
    <property type="match status" value="1"/>
</dbReference>
<comment type="caution">
    <text evidence="12">The sequence shown here is derived from an EMBL/GenBank/DDBJ whole genome shotgun (WGS) entry which is preliminary data.</text>
</comment>
<comment type="similarity">
    <text evidence="8">Belongs to the CobB/CbiA family.</text>
</comment>
<dbReference type="NCBIfam" id="TIGR00379">
    <property type="entry name" value="cobB"/>
    <property type="match status" value="1"/>
</dbReference>
<dbReference type="GO" id="GO:0005524">
    <property type="term" value="F:ATP binding"/>
    <property type="evidence" value="ECO:0007669"/>
    <property type="project" value="UniProtKB-UniRule"/>
</dbReference>
<sequence>MPKEKAKKNPSILLSGGRSTSGKTVTTIGIMAALKKRGYDVQGFKVGLDYIDPSYHKFITGNPSYNLDGYLMEEESIKKQFIEKSQNSDISIIEGVRGLYEGININTDIGSTYQISQILDLPIILIIDARSITKTAAAIVKGIKNLKKPDIIGVIFNKTGSKRHEEKLEKSVEKYTDIKVLGTIPRDERLDIEMRHLGLVPAKEMDSLKKIQEKIKDIRRVMEENLDIKHLVKIARRYKSSIKNKKISEQIHKDSRNKKQEKNFENKKIALAYDKAFNFYYQANIDLLENLGAKIEKFSPIKDKNIPSGTDGIYIGGGYPELFLNELEDNESMKQSIYDFYQSNKPIYGECGGLMYLMNSINYRDRESNMVGVFNGKAAVGDKYRVVGYTNGGIIRDNILGKKGIRFRGHEFHHSKIKKLEESNFAFKLDRGRGIKQNLDGLIKKNVLACYTHLHFLSHENFPKKFVKNL</sequence>
<evidence type="ECO:0000256" key="6">
    <source>
        <dbReference type="ARBA" id="ARBA00022842"/>
    </source>
</evidence>
<dbReference type="HAMAP" id="MF_00027">
    <property type="entry name" value="CobB_CbiA"/>
    <property type="match status" value="1"/>
</dbReference>
<keyword evidence="2 8" id="KW-0169">Cobalamin biosynthesis</keyword>
<proteinExistence type="inferred from homology"/>
<evidence type="ECO:0000259" key="11">
    <source>
        <dbReference type="Pfam" id="PF07685"/>
    </source>
</evidence>
<dbReference type="Pfam" id="PF01656">
    <property type="entry name" value="CbiA"/>
    <property type="match status" value="1"/>
</dbReference>
<dbReference type="PANTHER" id="PTHR43873">
    <property type="entry name" value="COBYRINATE A,C-DIAMIDE SYNTHASE"/>
    <property type="match status" value="1"/>
</dbReference>
<dbReference type="CDD" id="cd03130">
    <property type="entry name" value="GATase1_CobB"/>
    <property type="match status" value="1"/>
</dbReference>
<evidence type="ECO:0000256" key="1">
    <source>
        <dbReference type="ARBA" id="ARBA00001946"/>
    </source>
</evidence>
<dbReference type="NCBIfam" id="NF002204">
    <property type="entry name" value="PRK01077.1"/>
    <property type="match status" value="1"/>
</dbReference>
<keyword evidence="6 8" id="KW-0460">Magnesium</keyword>
<dbReference type="Proteomes" id="UP000185744">
    <property type="component" value="Unassembled WGS sequence"/>
</dbReference>
<dbReference type="Gene3D" id="3.40.50.880">
    <property type="match status" value="1"/>
</dbReference>
<dbReference type="GO" id="GO:0042242">
    <property type="term" value="F:cobyrinic acid a,c-diamide synthase activity"/>
    <property type="evidence" value="ECO:0007669"/>
    <property type="project" value="UniProtKB-UniRule"/>
</dbReference>
<dbReference type="InterPro" id="IPR002586">
    <property type="entry name" value="CobQ/CobB/MinD/ParA_Nub-bd_dom"/>
</dbReference>
<feature type="domain" description="CobQ/CobB/MinD/ParA nucleotide binding" evidence="10">
    <location>
        <begin position="13"/>
        <end position="196"/>
    </location>
</feature>
<keyword evidence="3 8" id="KW-0436">Ligase</keyword>
<feature type="site" description="Increases nucleophilicity of active site Cys" evidence="8">
    <location>
        <position position="453"/>
    </location>
</feature>
<accession>A0A1Q6DVN6</accession>
<comment type="cofactor">
    <cofactor evidence="1 8">
        <name>Mg(2+)</name>
        <dbReference type="ChEBI" id="CHEBI:18420"/>
    </cofactor>
</comment>
<dbReference type="SUPFAM" id="SSF52317">
    <property type="entry name" value="Class I glutamine amidotransferase-like"/>
    <property type="match status" value="1"/>
</dbReference>
<dbReference type="Gene3D" id="3.40.50.300">
    <property type="entry name" value="P-loop containing nucleotide triphosphate hydrolases"/>
    <property type="match status" value="1"/>
</dbReference>
<dbReference type="PANTHER" id="PTHR43873:SF1">
    <property type="entry name" value="COBYRINATE A,C-DIAMIDE SYNTHASE"/>
    <property type="match status" value="1"/>
</dbReference>
<comment type="function">
    <text evidence="8">Catalyzes the ATP-dependent amidation of the two carboxylate groups at positions a and c of cobyrinate, using either L-glutamine or ammonia as the nitrogen source.</text>
</comment>
<comment type="pathway">
    <text evidence="8">Cofactor biosynthesis; adenosylcobalamin biosynthesis; cob(II)yrinate a,c-diamide from sirohydrochlorin (anaerobic route): step 10/10.</text>
</comment>
<dbReference type="FunCoup" id="A0A1Q6DVN6">
    <property type="interactions" value="78"/>
</dbReference>
<comment type="catalytic activity">
    <reaction evidence="8">
        <text>cob(II)yrinate + 2 L-glutamine + 2 ATP + 2 H2O = cob(II)yrinate a,c diamide + 2 L-glutamate + 2 ADP + 2 phosphate + 2 H(+)</text>
        <dbReference type="Rhea" id="RHEA:26289"/>
        <dbReference type="ChEBI" id="CHEBI:15377"/>
        <dbReference type="ChEBI" id="CHEBI:15378"/>
        <dbReference type="ChEBI" id="CHEBI:29985"/>
        <dbReference type="ChEBI" id="CHEBI:30616"/>
        <dbReference type="ChEBI" id="CHEBI:43474"/>
        <dbReference type="ChEBI" id="CHEBI:58359"/>
        <dbReference type="ChEBI" id="CHEBI:58537"/>
        <dbReference type="ChEBI" id="CHEBI:58894"/>
        <dbReference type="ChEBI" id="CHEBI:456216"/>
        <dbReference type="EC" id="6.3.5.11"/>
    </reaction>
</comment>
<gene>
    <name evidence="8" type="primary">cbiA</name>
    <name evidence="12" type="ORF">BTN85_0931</name>
</gene>
<evidence type="ECO:0000256" key="4">
    <source>
        <dbReference type="ARBA" id="ARBA00022741"/>
    </source>
</evidence>
<evidence type="ECO:0000256" key="2">
    <source>
        <dbReference type="ARBA" id="ARBA00022573"/>
    </source>
</evidence>
<name>A0A1Q6DVN6_METT1</name>
<dbReference type="Pfam" id="PF07685">
    <property type="entry name" value="GATase_3"/>
    <property type="match status" value="1"/>
</dbReference>
<evidence type="ECO:0000256" key="8">
    <source>
        <dbReference type="HAMAP-Rule" id="MF_00027"/>
    </source>
</evidence>
<evidence type="ECO:0000259" key="10">
    <source>
        <dbReference type="Pfam" id="PF01656"/>
    </source>
</evidence>